<evidence type="ECO:0000256" key="5">
    <source>
        <dbReference type="ARBA" id="ARBA00022989"/>
    </source>
</evidence>
<dbReference type="GO" id="GO:0012505">
    <property type="term" value="C:endomembrane system"/>
    <property type="evidence" value="ECO:0007669"/>
    <property type="project" value="UniProtKB-ARBA"/>
</dbReference>
<name>A0AAD1XVW5_EUPCR</name>
<dbReference type="GO" id="GO:0005737">
    <property type="term" value="C:cytoplasm"/>
    <property type="evidence" value="ECO:0007669"/>
    <property type="project" value="UniProtKB-ARBA"/>
</dbReference>
<dbReference type="PANTHER" id="PTHR23137">
    <property type="entry name" value="VESICLE TRANSPORT PROTEIN-RELATED"/>
    <property type="match status" value="1"/>
</dbReference>
<dbReference type="Proteomes" id="UP001295684">
    <property type="component" value="Unassembled WGS sequence"/>
</dbReference>
<protein>
    <recommendedName>
        <fullName evidence="8">Vesicle transport protein</fullName>
    </recommendedName>
</protein>
<keyword evidence="3 8" id="KW-0812">Transmembrane</keyword>
<dbReference type="InterPro" id="IPR007305">
    <property type="entry name" value="Vesicle_transpt_Got1/SFT2"/>
</dbReference>
<evidence type="ECO:0000256" key="9">
    <source>
        <dbReference type="SAM" id="MobiDB-lite"/>
    </source>
</evidence>
<comment type="caution">
    <text evidence="10">The sequence shown here is derived from an EMBL/GenBank/DDBJ whole genome shotgun (WGS) entry which is preliminary data.</text>
</comment>
<comment type="subcellular location">
    <subcellularLocation>
        <location evidence="1 8">Membrane</location>
        <topology evidence="1 8">Multi-pass membrane protein</topology>
    </subcellularLocation>
</comment>
<evidence type="ECO:0000256" key="1">
    <source>
        <dbReference type="ARBA" id="ARBA00004141"/>
    </source>
</evidence>
<proteinExistence type="inferred from homology"/>
<reference evidence="10" key="1">
    <citation type="submission" date="2023-07" db="EMBL/GenBank/DDBJ databases">
        <authorList>
            <consortium name="AG Swart"/>
            <person name="Singh M."/>
            <person name="Singh A."/>
            <person name="Seah K."/>
            <person name="Emmerich C."/>
        </authorList>
    </citation>
    <scope>NUCLEOTIDE SEQUENCE</scope>
    <source>
        <strain evidence="10">DP1</strain>
    </source>
</reference>
<keyword evidence="2 8" id="KW-0813">Transport</keyword>
<evidence type="ECO:0000256" key="8">
    <source>
        <dbReference type="RuleBase" id="RU363111"/>
    </source>
</evidence>
<keyword evidence="6 8" id="KW-0472">Membrane</keyword>
<organism evidence="10 11">
    <name type="scientific">Euplotes crassus</name>
    <dbReference type="NCBI Taxonomy" id="5936"/>
    <lineage>
        <taxon>Eukaryota</taxon>
        <taxon>Sar</taxon>
        <taxon>Alveolata</taxon>
        <taxon>Ciliophora</taxon>
        <taxon>Intramacronucleata</taxon>
        <taxon>Spirotrichea</taxon>
        <taxon>Hypotrichia</taxon>
        <taxon>Euplotida</taxon>
        <taxon>Euplotidae</taxon>
        <taxon>Moneuplotes</taxon>
    </lineage>
</organism>
<accession>A0AAD1XVW5</accession>
<keyword evidence="11" id="KW-1185">Reference proteome</keyword>
<evidence type="ECO:0000313" key="10">
    <source>
        <dbReference type="EMBL" id="CAI2379932.1"/>
    </source>
</evidence>
<feature type="transmembrane region" description="Helical" evidence="8">
    <location>
        <begin position="151"/>
        <end position="171"/>
    </location>
</feature>
<feature type="compositionally biased region" description="Low complexity" evidence="9">
    <location>
        <begin position="42"/>
        <end position="53"/>
    </location>
</feature>
<evidence type="ECO:0000256" key="7">
    <source>
        <dbReference type="ARBA" id="ARBA00025800"/>
    </source>
</evidence>
<feature type="transmembrane region" description="Helical" evidence="8">
    <location>
        <begin position="86"/>
        <end position="111"/>
    </location>
</feature>
<dbReference type="EMBL" id="CAMPGE010021819">
    <property type="protein sequence ID" value="CAI2379932.1"/>
    <property type="molecule type" value="Genomic_DNA"/>
</dbReference>
<dbReference type="PANTHER" id="PTHR23137:SF36">
    <property type="entry name" value="VESICLE TRANSPORT PROTEIN SFT2C"/>
    <property type="match status" value="1"/>
</dbReference>
<dbReference type="InterPro" id="IPR011691">
    <property type="entry name" value="Vesicle_transpt_SFT2"/>
</dbReference>
<evidence type="ECO:0000313" key="11">
    <source>
        <dbReference type="Proteomes" id="UP001295684"/>
    </source>
</evidence>
<feature type="region of interest" description="Disordered" evidence="9">
    <location>
        <begin position="1"/>
        <end position="65"/>
    </location>
</feature>
<evidence type="ECO:0000256" key="2">
    <source>
        <dbReference type="ARBA" id="ARBA00022448"/>
    </source>
</evidence>
<dbReference type="Pfam" id="PF04178">
    <property type="entry name" value="Got1"/>
    <property type="match status" value="1"/>
</dbReference>
<evidence type="ECO:0000256" key="4">
    <source>
        <dbReference type="ARBA" id="ARBA00022927"/>
    </source>
</evidence>
<evidence type="ECO:0000256" key="6">
    <source>
        <dbReference type="ARBA" id="ARBA00023136"/>
    </source>
</evidence>
<dbReference type="GO" id="GO:0015031">
    <property type="term" value="P:protein transport"/>
    <property type="evidence" value="ECO:0007669"/>
    <property type="project" value="UniProtKB-KW"/>
</dbReference>
<gene>
    <name evidence="10" type="ORF">ECRASSUSDP1_LOCUS21355</name>
</gene>
<comment type="function">
    <text evidence="8">May be involved in fusion of retrograde transport vesicles derived from an endocytic compartment with the Golgi complex.</text>
</comment>
<keyword evidence="4 8" id="KW-0653">Protein transport</keyword>
<dbReference type="AlphaFoldDB" id="A0AAD1XVW5"/>
<dbReference type="GO" id="GO:0016020">
    <property type="term" value="C:membrane"/>
    <property type="evidence" value="ECO:0007669"/>
    <property type="project" value="UniProtKB-SubCell"/>
</dbReference>
<keyword evidence="5 8" id="KW-1133">Transmembrane helix</keyword>
<evidence type="ECO:0000256" key="3">
    <source>
        <dbReference type="ARBA" id="ARBA00022692"/>
    </source>
</evidence>
<feature type="transmembrane region" description="Helical" evidence="8">
    <location>
        <begin position="117"/>
        <end position="139"/>
    </location>
</feature>
<feature type="transmembrane region" description="Helical" evidence="8">
    <location>
        <begin position="177"/>
        <end position="200"/>
    </location>
</feature>
<feature type="compositionally biased region" description="Basic and acidic residues" evidence="9">
    <location>
        <begin position="9"/>
        <end position="21"/>
    </location>
</feature>
<dbReference type="GO" id="GO:0016192">
    <property type="term" value="P:vesicle-mediated transport"/>
    <property type="evidence" value="ECO:0007669"/>
    <property type="project" value="InterPro"/>
</dbReference>
<comment type="similarity">
    <text evidence="7 8">Belongs to the SFT2 family.</text>
</comment>
<sequence length="224" mass="25234">MSSIFKKFGKSDEESKGESSKKKFPYLSFSKLSSEPKPDLISNSSTSTSSKANKSSKKSSKKGSMEDHRKVFEQFAKKNLNMGRSIPLCIFFFVLSIFWFGVSFFMLEIIAVSPYKFVMAFTLGSMCLMASLAFLSGTYNFLKKLVKPKRIVFTGSYFASLAACFFFSVLWKNLVLMIIATVWQAVALLFFVFSTVPGGATGLKMIFKMGYIVVERCFKKVLRI</sequence>